<dbReference type="InterPro" id="IPR045312">
    <property type="entry name" value="PCBER-like"/>
</dbReference>
<dbReference type="InterPro" id="IPR050608">
    <property type="entry name" value="NmrA-type/Isoflavone_red_sf"/>
</dbReference>
<keyword evidence="1" id="KW-0521">NADP</keyword>
<dbReference type="EMBL" id="JACMSC010000009">
    <property type="protein sequence ID" value="KAG6506966.1"/>
    <property type="molecule type" value="Genomic_DNA"/>
</dbReference>
<keyword evidence="5" id="KW-1185">Reference proteome</keyword>
<evidence type="ECO:0000256" key="2">
    <source>
        <dbReference type="ARBA" id="ARBA00023002"/>
    </source>
</evidence>
<keyword evidence="2" id="KW-0560">Oxidoreductase</keyword>
<gene>
    <name evidence="4" type="ORF">ZIOFF_032300</name>
</gene>
<accession>A0A8J5GGI3</accession>
<evidence type="ECO:0000313" key="5">
    <source>
        <dbReference type="Proteomes" id="UP000734854"/>
    </source>
</evidence>
<dbReference type="InterPro" id="IPR008030">
    <property type="entry name" value="NmrA-like"/>
</dbReference>
<dbReference type="Pfam" id="PF05368">
    <property type="entry name" value="NmrA"/>
    <property type="match status" value="1"/>
</dbReference>
<feature type="domain" description="NmrA-like" evidence="3">
    <location>
        <begin position="20"/>
        <end position="319"/>
    </location>
</feature>
<dbReference type="GO" id="GO:0016491">
    <property type="term" value="F:oxidoreductase activity"/>
    <property type="evidence" value="ECO:0007669"/>
    <property type="project" value="UniProtKB-KW"/>
</dbReference>
<organism evidence="4 5">
    <name type="scientific">Zingiber officinale</name>
    <name type="common">Ginger</name>
    <name type="synonym">Amomum zingiber</name>
    <dbReference type="NCBI Taxonomy" id="94328"/>
    <lineage>
        <taxon>Eukaryota</taxon>
        <taxon>Viridiplantae</taxon>
        <taxon>Streptophyta</taxon>
        <taxon>Embryophyta</taxon>
        <taxon>Tracheophyta</taxon>
        <taxon>Spermatophyta</taxon>
        <taxon>Magnoliopsida</taxon>
        <taxon>Liliopsida</taxon>
        <taxon>Zingiberales</taxon>
        <taxon>Zingiberaceae</taxon>
        <taxon>Zingiber</taxon>
    </lineage>
</organism>
<reference evidence="4 5" key="1">
    <citation type="submission" date="2020-08" db="EMBL/GenBank/DDBJ databases">
        <title>Plant Genome Project.</title>
        <authorList>
            <person name="Zhang R.-G."/>
        </authorList>
    </citation>
    <scope>NUCLEOTIDE SEQUENCE [LARGE SCALE GENOMIC DNA]</scope>
    <source>
        <tissue evidence="4">Rhizome</tissue>
    </source>
</reference>
<evidence type="ECO:0000259" key="3">
    <source>
        <dbReference type="Pfam" id="PF05368"/>
    </source>
</evidence>
<evidence type="ECO:0000256" key="1">
    <source>
        <dbReference type="ARBA" id="ARBA00022857"/>
    </source>
</evidence>
<dbReference type="CDD" id="cd05259">
    <property type="entry name" value="PCBER_SDR_a"/>
    <property type="match status" value="1"/>
</dbReference>
<protein>
    <recommendedName>
        <fullName evidence="3">NmrA-like domain-containing protein</fullName>
    </recommendedName>
</protein>
<comment type="caution">
    <text evidence="4">The sequence shown here is derived from an EMBL/GenBank/DDBJ whole genome shotgun (WGS) entry which is preliminary data.</text>
</comment>
<dbReference type="Proteomes" id="UP000734854">
    <property type="component" value="Unassembled WGS sequence"/>
</dbReference>
<sequence length="327" mass="36969">MAMVSAREDVEEKTRPQITNSKVLVIGATGRLGQHLVKASLAAGHPTFVLVREIASPRAERSLLLRSFANSGVTALKGSLQDYTSLIEAVKQVNVIICAVPSSEVLQQRLLIQVIKEARCIKRFIPCEFGADPDKVHILGMDYDFYEKKAEIRRCIEKENLPHTYICCNFFQRYLLPSLVQPGLKAPPRDKVHIFGEGNIKAVFVDEKDVATFTICAIDDTRTLNKVVYLRPQGNVYSLNELVEIWEVKIGKKLEKIYITEEQLLRSIHEIPYPSNMEMIFIYSAFVKGDHTYFGINSSGLDGSKLYPHVRCKTVDEYLSTLLDKTD</sequence>
<dbReference type="AlphaFoldDB" id="A0A8J5GGI3"/>
<name>A0A8J5GGI3_ZINOF</name>
<proteinExistence type="predicted"/>
<dbReference type="PANTHER" id="PTHR43349:SF34">
    <property type="entry name" value="PINORESINOL-LARICIRESINOL REDUCTASE 3-RELATED"/>
    <property type="match status" value="1"/>
</dbReference>
<evidence type="ECO:0000313" key="4">
    <source>
        <dbReference type="EMBL" id="KAG6506966.1"/>
    </source>
</evidence>
<dbReference type="PANTHER" id="PTHR43349">
    <property type="entry name" value="PINORESINOL REDUCTASE-RELATED"/>
    <property type="match status" value="1"/>
</dbReference>